<evidence type="ECO:0000256" key="3">
    <source>
        <dbReference type="PIRSR" id="PIRSR605511-2"/>
    </source>
</evidence>
<dbReference type="GO" id="GO:0005509">
    <property type="term" value="F:calcium ion binding"/>
    <property type="evidence" value="ECO:0007669"/>
    <property type="project" value="TreeGrafter"/>
</dbReference>
<evidence type="ECO:0000256" key="1">
    <source>
        <dbReference type="ARBA" id="ARBA00008853"/>
    </source>
</evidence>
<feature type="binding site" evidence="3">
    <location>
        <position position="175"/>
    </location>
    <ligand>
        <name>a divalent metal cation</name>
        <dbReference type="ChEBI" id="CHEBI:60240"/>
    </ligand>
</feature>
<feature type="binding site" evidence="3">
    <location>
        <position position="122"/>
    </location>
    <ligand>
        <name>substrate</name>
    </ligand>
</feature>
<protein>
    <submittedName>
        <fullName evidence="7">Regucalcin-like</fullName>
    </submittedName>
</protein>
<comment type="similarity">
    <text evidence="1">Belongs to the SMP-30/CGR1 family.</text>
</comment>
<dbReference type="GeneID" id="112058149"/>
<dbReference type="GO" id="GO:0019853">
    <property type="term" value="P:L-ascorbic acid biosynthetic process"/>
    <property type="evidence" value="ECO:0007669"/>
    <property type="project" value="TreeGrafter"/>
</dbReference>
<evidence type="ECO:0000256" key="4">
    <source>
        <dbReference type="SAM" id="MobiDB-lite"/>
    </source>
</evidence>
<keyword evidence="3" id="KW-0479">Metal-binding</keyword>
<dbReference type="RefSeq" id="XP_023954604.2">
    <property type="nucleotide sequence ID" value="XM_024098836.2"/>
</dbReference>
<dbReference type="InterPro" id="IPR011042">
    <property type="entry name" value="6-blade_b-propeller_TolB-like"/>
</dbReference>
<dbReference type="PRINTS" id="PR01790">
    <property type="entry name" value="SMP30FAMILY"/>
</dbReference>
<dbReference type="InterPro" id="IPR005511">
    <property type="entry name" value="SMP-30"/>
</dbReference>
<evidence type="ECO:0000259" key="5">
    <source>
        <dbReference type="Pfam" id="PF08450"/>
    </source>
</evidence>
<evidence type="ECO:0000313" key="6">
    <source>
        <dbReference type="Proteomes" id="UP001652582"/>
    </source>
</evidence>
<proteinExistence type="inferred from homology"/>
<dbReference type="OrthoDB" id="423498at2759"/>
<reference evidence="7" key="1">
    <citation type="submission" date="2025-08" db="UniProtKB">
        <authorList>
            <consortium name="RefSeq"/>
        </authorList>
    </citation>
    <scope>IDENTIFICATION</scope>
</reference>
<gene>
    <name evidence="7" type="primary">LOC112058149</name>
</gene>
<dbReference type="Pfam" id="PF08450">
    <property type="entry name" value="SGL"/>
    <property type="match status" value="1"/>
</dbReference>
<dbReference type="GO" id="GO:0005737">
    <property type="term" value="C:cytoplasm"/>
    <property type="evidence" value="ECO:0007669"/>
    <property type="project" value="UniProtKB-SubCell"/>
</dbReference>
<accession>A0A6J1P9X7</accession>
<dbReference type="InterPro" id="IPR013658">
    <property type="entry name" value="SGL"/>
</dbReference>
<organism evidence="6 7">
    <name type="scientific">Bicyclus anynana</name>
    <name type="common">Squinting bush brown butterfly</name>
    <dbReference type="NCBI Taxonomy" id="110368"/>
    <lineage>
        <taxon>Eukaryota</taxon>
        <taxon>Metazoa</taxon>
        <taxon>Ecdysozoa</taxon>
        <taxon>Arthropoda</taxon>
        <taxon>Hexapoda</taxon>
        <taxon>Insecta</taxon>
        <taxon>Pterygota</taxon>
        <taxon>Neoptera</taxon>
        <taxon>Endopterygota</taxon>
        <taxon>Lepidoptera</taxon>
        <taxon>Glossata</taxon>
        <taxon>Ditrysia</taxon>
        <taxon>Papilionoidea</taxon>
        <taxon>Nymphalidae</taxon>
        <taxon>Satyrinae</taxon>
        <taxon>Satyrini</taxon>
        <taxon>Mycalesina</taxon>
        <taxon>Bicyclus</taxon>
    </lineage>
</organism>
<comment type="cofactor">
    <cofactor evidence="3">
        <name>Zn(2+)</name>
        <dbReference type="ChEBI" id="CHEBI:29105"/>
    </cofactor>
    <text evidence="3">Binds 1 divalent metal cation per subunit.</text>
</comment>
<feature type="active site" description="Proton donor/acceptor" evidence="2">
    <location>
        <position position="227"/>
    </location>
</feature>
<evidence type="ECO:0000256" key="2">
    <source>
        <dbReference type="PIRSR" id="PIRSR605511-1"/>
    </source>
</evidence>
<keyword evidence="3" id="KW-0862">Zinc</keyword>
<evidence type="ECO:0000313" key="7">
    <source>
        <dbReference type="RefSeq" id="XP_023954604.2"/>
    </source>
</evidence>
<feature type="compositionally biased region" description="Basic and acidic residues" evidence="4">
    <location>
        <begin position="336"/>
        <end position="348"/>
    </location>
</feature>
<sequence>MNGNTFIDAPCFKTTVNVVPIVSSLELGEAPHWDPWHQALFFVNILQGYIHKYELATKRHTKTKLAGRVGFIVPVEGTRDQYVVGVERTFVVVRWDGEEGSPASVVRELATVDKDVMTTAINDGKADPRGRLYAGTMSDKPIGTLLQQQAAGLGSFYRLDDNGITKLDDGIGISNGLAWDLKKRAMYYTDSLEFKIRKYDYDVETGEISNPKYIFDISNNSLGAVQDGTTIDSNGNLWVALLKGYGVIQIDPNGKILQRVDIPARQVTSVAFGGPNYDILFVTTGCMDLNDGVIQQGSCCGCTFMVTGLGVKGLPADNFRLSDRFKPGPTKGSKAGRGDKKEKINKDG</sequence>
<feature type="binding site" evidence="3">
    <location>
        <position position="29"/>
    </location>
    <ligand>
        <name>a divalent metal cation</name>
        <dbReference type="ChEBI" id="CHEBI:60240"/>
    </ligand>
</feature>
<feature type="domain" description="SMP-30/Gluconolactonase/LRE-like region" evidence="5">
    <location>
        <begin position="27"/>
        <end position="284"/>
    </location>
</feature>
<dbReference type="SUPFAM" id="SSF63829">
    <property type="entry name" value="Calcium-dependent phosphotriesterase"/>
    <property type="match status" value="1"/>
</dbReference>
<dbReference type="PANTHER" id="PTHR10907:SF66">
    <property type="entry name" value="MIP34848P1-RELATED"/>
    <property type="match status" value="1"/>
</dbReference>
<keyword evidence="6" id="KW-1185">Reference proteome</keyword>
<feature type="region of interest" description="Disordered" evidence="4">
    <location>
        <begin position="322"/>
        <end position="348"/>
    </location>
</feature>
<dbReference type="Proteomes" id="UP001652582">
    <property type="component" value="Chromosome 7"/>
</dbReference>
<feature type="binding site" evidence="3">
    <location>
        <position position="227"/>
    </location>
    <ligand>
        <name>a divalent metal cation</name>
        <dbReference type="ChEBI" id="CHEBI:60240"/>
    </ligand>
</feature>
<dbReference type="Gene3D" id="2.120.10.30">
    <property type="entry name" value="TolB, C-terminal domain"/>
    <property type="match status" value="1"/>
</dbReference>
<name>A0A6J1P9X7_BICAN</name>
<dbReference type="PANTHER" id="PTHR10907">
    <property type="entry name" value="REGUCALCIN"/>
    <property type="match status" value="1"/>
</dbReference>
<dbReference type="KEGG" id="bany:112058149"/>
<dbReference type="AlphaFoldDB" id="A0A6J1P9X7"/>
<dbReference type="GO" id="GO:0004341">
    <property type="term" value="F:gluconolactonase activity"/>
    <property type="evidence" value="ECO:0007669"/>
    <property type="project" value="UniProtKB-EC"/>
</dbReference>